<name>A0A8C5YR32_MARMA</name>
<proteinExistence type="predicted"/>
<keyword evidence="5" id="KW-0227">DNA damage</keyword>
<keyword evidence="4" id="KW-0963">Cytoplasm</keyword>
<evidence type="ECO:0000256" key="8">
    <source>
        <dbReference type="ARBA" id="ARBA00030014"/>
    </source>
</evidence>
<dbReference type="Pfam" id="PF15715">
    <property type="entry name" value="PAF"/>
    <property type="match status" value="1"/>
</dbReference>
<dbReference type="InterPro" id="IPR031444">
    <property type="entry name" value="PCNA-AF_dom"/>
</dbReference>
<reference evidence="12" key="2">
    <citation type="submission" date="2025-09" db="UniProtKB">
        <authorList>
            <consortium name="Ensembl"/>
        </authorList>
    </citation>
    <scope>IDENTIFICATION</scope>
</reference>
<feature type="region of interest" description="Disordered" evidence="10">
    <location>
        <begin position="25"/>
        <end position="64"/>
    </location>
</feature>
<evidence type="ECO:0000259" key="11">
    <source>
        <dbReference type="Pfam" id="PF15715"/>
    </source>
</evidence>
<dbReference type="GO" id="GO:0051726">
    <property type="term" value="P:regulation of cell cycle"/>
    <property type="evidence" value="ECO:0007669"/>
    <property type="project" value="InterPro"/>
</dbReference>
<keyword evidence="13" id="KW-1185">Reference proteome</keyword>
<protein>
    <recommendedName>
        <fullName evidence="3">PCNA-associated factor</fullName>
    </recommendedName>
    <alternativeName>
        <fullName evidence="8">PCNA-associated factor of 15 kDa</fullName>
    </alternativeName>
    <alternativeName>
        <fullName evidence="9">PCNA-clamp-associated factor</fullName>
    </alternativeName>
</protein>
<evidence type="ECO:0000256" key="2">
    <source>
        <dbReference type="ARBA" id="ARBA00004556"/>
    </source>
</evidence>
<dbReference type="GO" id="GO:0048471">
    <property type="term" value="C:perinuclear region of cytoplasm"/>
    <property type="evidence" value="ECO:0007669"/>
    <property type="project" value="UniProtKB-SubCell"/>
</dbReference>
<dbReference type="PANTHER" id="PTHR15679">
    <property type="entry name" value="PCNA-ASSOCIATED FACTOR"/>
    <property type="match status" value="1"/>
</dbReference>
<keyword evidence="6" id="KW-0234">DNA repair</keyword>
<dbReference type="GO" id="GO:0019985">
    <property type="term" value="P:translesion synthesis"/>
    <property type="evidence" value="ECO:0007669"/>
    <property type="project" value="TreeGrafter"/>
</dbReference>
<comment type="subcellular location">
    <subcellularLocation>
        <location evidence="2">Cytoplasm</location>
        <location evidence="2">Perinuclear region</location>
    </subcellularLocation>
    <subcellularLocation>
        <location evidence="1">Nucleus</location>
    </subcellularLocation>
</comment>
<evidence type="ECO:0000256" key="3">
    <source>
        <dbReference type="ARBA" id="ARBA00013777"/>
    </source>
</evidence>
<dbReference type="GO" id="GO:0005634">
    <property type="term" value="C:nucleus"/>
    <property type="evidence" value="ECO:0007669"/>
    <property type="project" value="UniProtKB-SubCell"/>
</dbReference>
<evidence type="ECO:0000256" key="7">
    <source>
        <dbReference type="ARBA" id="ARBA00023242"/>
    </source>
</evidence>
<evidence type="ECO:0000256" key="10">
    <source>
        <dbReference type="SAM" id="MobiDB-lite"/>
    </source>
</evidence>
<dbReference type="GO" id="GO:0003682">
    <property type="term" value="F:chromatin binding"/>
    <property type="evidence" value="ECO:0007669"/>
    <property type="project" value="TreeGrafter"/>
</dbReference>
<evidence type="ECO:0000256" key="6">
    <source>
        <dbReference type="ARBA" id="ARBA00023204"/>
    </source>
</evidence>
<feature type="domain" description="PCNA-associated factor histone-like" evidence="11">
    <location>
        <begin position="7"/>
        <end position="79"/>
    </location>
</feature>
<evidence type="ECO:0000313" key="12">
    <source>
        <dbReference type="Ensembl" id="ENSMMMP00000001956.1"/>
    </source>
</evidence>
<evidence type="ECO:0000313" key="13">
    <source>
        <dbReference type="Proteomes" id="UP000694407"/>
    </source>
</evidence>
<feature type="compositionally biased region" description="Basic and acidic residues" evidence="10">
    <location>
        <begin position="39"/>
        <end position="49"/>
    </location>
</feature>
<dbReference type="PANTHER" id="PTHR15679:SF8">
    <property type="entry name" value="PCNA-ASSOCIATED FACTOR"/>
    <property type="match status" value="1"/>
</dbReference>
<dbReference type="GeneTree" id="ENSGT00960000189610"/>
<evidence type="ECO:0000256" key="9">
    <source>
        <dbReference type="ARBA" id="ARBA00031186"/>
    </source>
</evidence>
<reference evidence="12" key="1">
    <citation type="submission" date="2025-08" db="UniProtKB">
        <authorList>
            <consortium name="Ensembl"/>
        </authorList>
    </citation>
    <scope>IDENTIFICATION</scope>
</reference>
<organism evidence="12 13">
    <name type="scientific">Marmota marmota marmota</name>
    <name type="common">Alpine marmot</name>
    <dbReference type="NCBI Taxonomy" id="9994"/>
    <lineage>
        <taxon>Eukaryota</taxon>
        <taxon>Metazoa</taxon>
        <taxon>Chordata</taxon>
        <taxon>Craniata</taxon>
        <taxon>Vertebrata</taxon>
        <taxon>Euteleostomi</taxon>
        <taxon>Mammalia</taxon>
        <taxon>Eutheria</taxon>
        <taxon>Euarchontoglires</taxon>
        <taxon>Glires</taxon>
        <taxon>Rodentia</taxon>
        <taxon>Sciuromorpha</taxon>
        <taxon>Sciuridae</taxon>
        <taxon>Xerinae</taxon>
        <taxon>Marmotini</taxon>
        <taxon>Marmota</taxon>
    </lineage>
</organism>
<sequence>LVRWWDTRLSENKCAGRNPVCVCPTPSGKKRTSGLSRLSPEDSERENQIHEAAGSSGSGRAKRKAYPLQLDHIDDKKEQDFFIHL</sequence>
<evidence type="ECO:0000256" key="5">
    <source>
        <dbReference type="ARBA" id="ARBA00022763"/>
    </source>
</evidence>
<evidence type="ECO:0000256" key="1">
    <source>
        <dbReference type="ARBA" id="ARBA00004123"/>
    </source>
</evidence>
<evidence type="ECO:0000256" key="4">
    <source>
        <dbReference type="ARBA" id="ARBA00022490"/>
    </source>
</evidence>
<dbReference type="AlphaFoldDB" id="A0A8C5YR32"/>
<keyword evidence="7" id="KW-0539">Nucleus</keyword>
<dbReference type="GO" id="GO:0006281">
    <property type="term" value="P:DNA repair"/>
    <property type="evidence" value="ECO:0007669"/>
    <property type="project" value="UniProtKB-KW"/>
</dbReference>
<accession>A0A8C5YR32</accession>
<dbReference type="Ensembl" id="ENSMMMT00000002187.1">
    <property type="protein sequence ID" value="ENSMMMP00000001956.1"/>
    <property type="gene ID" value="ENSMMMG00000001799.1"/>
</dbReference>
<dbReference type="Proteomes" id="UP000694407">
    <property type="component" value="Unplaced"/>
</dbReference>
<dbReference type="InterPro" id="IPR040444">
    <property type="entry name" value="PCNA-AF"/>
</dbReference>